<keyword evidence="4" id="KW-0233">DNA recombination</keyword>
<dbReference type="PANTHER" id="PTHR30349">
    <property type="entry name" value="PHAGE INTEGRASE-RELATED"/>
    <property type="match status" value="1"/>
</dbReference>
<dbReference type="SUPFAM" id="SSF56349">
    <property type="entry name" value="DNA breaking-rejoining enzymes"/>
    <property type="match status" value="1"/>
</dbReference>
<dbReference type="Gene3D" id="1.10.443.10">
    <property type="entry name" value="Intergrase catalytic core"/>
    <property type="match status" value="1"/>
</dbReference>
<evidence type="ECO:0000256" key="4">
    <source>
        <dbReference type="ARBA" id="ARBA00023172"/>
    </source>
</evidence>
<dbReference type="NCBIfam" id="TIGR02249">
    <property type="entry name" value="integrase_gron"/>
    <property type="match status" value="1"/>
</dbReference>
<dbReference type="Gene3D" id="1.10.150.130">
    <property type="match status" value="1"/>
</dbReference>
<dbReference type="InterPro" id="IPR004107">
    <property type="entry name" value="Integrase_SAM-like_N"/>
</dbReference>
<dbReference type="CDD" id="cd01193">
    <property type="entry name" value="INT_IntI_C"/>
    <property type="match status" value="1"/>
</dbReference>
<keyword evidence="3 5" id="KW-0238">DNA-binding</keyword>
<dbReference type="PANTHER" id="PTHR30349:SF64">
    <property type="entry name" value="PROPHAGE INTEGRASE INTD-RELATED"/>
    <property type="match status" value="1"/>
</dbReference>
<dbReference type="InterPro" id="IPR010998">
    <property type="entry name" value="Integrase_recombinase_N"/>
</dbReference>
<dbReference type="GO" id="GO:0003677">
    <property type="term" value="F:DNA binding"/>
    <property type="evidence" value="ECO:0007669"/>
    <property type="project" value="UniProtKB-UniRule"/>
</dbReference>
<dbReference type="GO" id="GO:0006310">
    <property type="term" value="P:DNA recombination"/>
    <property type="evidence" value="ECO:0007669"/>
    <property type="project" value="UniProtKB-KW"/>
</dbReference>
<dbReference type="InterPro" id="IPR002104">
    <property type="entry name" value="Integrase_catalytic"/>
</dbReference>
<dbReference type="InterPro" id="IPR044068">
    <property type="entry name" value="CB"/>
</dbReference>
<dbReference type="InterPro" id="IPR011946">
    <property type="entry name" value="Integrase_integron-type"/>
</dbReference>
<dbReference type="Proteomes" id="UP000186868">
    <property type="component" value="Unassembled WGS sequence"/>
</dbReference>
<dbReference type="Pfam" id="PF13495">
    <property type="entry name" value="Phage_int_SAM_4"/>
    <property type="match status" value="1"/>
</dbReference>
<evidence type="ECO:0000313" key="8">
    <source>
        <dbReference type="EMBL" id="OKH19638.1"/>
    </source>
</evidence>
<dbReference type="InterPro" id="IPR011010">
    <property type="entry name" value="DNA_brk_join_enz"/>
</dbReference>
<dbReference type="GO" id="GO:0015074">
    <property type="term" value="P:DNA integration"/>
    <property type="evidence" value="ECO:0007669"/>
    <property type="project" value="UniProtKB-KW"/>
</dbReference>
<protein>
    <submittedName>
        <fullName evidence="8">Integrase</fullName>
    </submittedName>
</protein>
<keyword evidence="2" id="KW-0229">DNA integration</keyword>
<sequence length="321" mass="37272">MEQRPKKLLEQVQDVIRLKHYSYQTEKTYIYWIRRYILFHNKRHPKDMGSPEIEAFLTHLAVNENVAASTQNQALHAVLFLYKEVLKQDLDLKVDAVRAKKSKYLPTVLTKEEVLLIIQKLSGVHQLLVRLLYGTGLRLNEALNLRVKDIDFAQNQITVRDPKGNESRVTMLPESIAEELKIHLQSVKIIHNQDLEKGYGSVYLPFALERKYVRAKYDWIWQFVFPSGSISKDPRSSEVRRHHLHESSLQKALKQAVRQAGIQKKVGCHTFRHSFATHLLQNGYDIRTVQELLGHKDVKTTMIYTHVLNRGGRGVRSPLDP</sequence>
<dbReference type="AlphaFoldDB" id="A0A1U7H8Q7"/>
<proteinExistence type="inferred from homology"/>
<evidence type="ECO:0000256" key="2">
    <source>
        <dbReference type="ARBA" id="ARBA00022908"/>
    </source>
</evidence>
<feature type="domain" description="Tyr recombinase" evidence="6">
    <location>
        <begin position="104"/>
        <end position="317"/>
    </location>
</feature>
<comment type="caution">
    <text evidence="8">The sequence shown here is derived from an EMBL/GenBank/DDBJ whole genome shotgun (WGS) entry which is preliminary data.</text>
</comment>
<organism evidence="8 9">
    <name type="scientific">Hydrococcus rivularis NIES-593</name>
    <dbReference type="NCBI Taxonomy" id="1921803"/>
    <lineage>
        <taxon>Bacteria</taxon>
        <taxon>Bacillati</taxon>
        <taxon>Cyanobacteriota</taxon>
        <taxon>Cyanophyceae</taxon>
        <taxon>Pleurocapsales</taxon>
        <taxon>Hydrococcaceae</taxon>
        <taxon>Hydrococcus</taxon>
    </lineage>
</organism>
<evidence type="ECO:0000313" key="9">
    <source>
        <dbReference type="Proteomes" id="UP000186868"/>
    </source>
</evidence>
<accession>A0A1U7H8Q7</accession>
<dbReference type="OrthoDB" id="9784359at2"/>
<gene>
    <name evidence="8" type="ORF">NIES593_20820</name>
</gene>
<dbReference type="PROSITE" id="PS51898">
    <property type="entry name" value="TYR_RECOMBINASE"/>
    <property type="match status" value="1"/>
</dbReference>
<dbReference type="PROSITE" id="PS51900">
    <property type="entry name" value="CB"/>
    <property type="match status" value="1"/>
</dbReference>
<evidence type="ECO:0000256" key="1">
    <source>
        <dbReference type="ARBA" id="ARBA00008857"/>
    </source>
</evidence>
<dbReference type="InterPro" id="IPR050090">
    <property type="entry name" value="Tyrosine_recombinase_XerCD"/>
</dbReference>
<dbReference type="EMBL" id="MRCB01000039">
    <property type="protein sequence ID" value="OKH19638.1"/>
    <property type="molecule type" value="Genomic_DNA"/>
</dbReference>
<comment type="similarity">
    <text evidence="1">Belongs to the 'phage' integrase family.</text>
</comment>
<dbReference type="STRING" id="1921803.NIES593_20820"/>
<evidence type="ECO:0000259" key="7">
    <source>
        <dbReference type="PROSITE" id="PS51900"/>
    </source>
</evidence>
<evidence type="ECO:0000256" key="5">
    <source>
        <dbReference type="PROSITE-ProRule" id="PRU01248"/>
    </source>
</evidence>
<keyword evidence="9" id="KW-1185">Reference proteome</keyword>
<dbReference type="InterPro" id="IPR013762">
    <property type="entry name" value="Integrase-like_cat_sf"/>
</dbReference>
<reference evidence="8 9" key="1">
    <citation type="submission" date="2016-11" db="EMBL/GenBank/DDBJ databases">
        <title>Draft Genome Sequences of Nine Cyanobacterial Strains from Diverse Habitats.</title>
        <authorList>
            <person name="Zhu T."/>
            <person name="Hou S."/>
            <person name="Lu X."/>
            <person name="Hess W.R."/>
        </authorList>
    </citation>
    <scope>NUCLEOTIDE SEQUENCE [LARGE SCALE GENOMIC DNA]</scope>
    <source>
        <strain evidence="8 9">NIES-593</strain>
    </source>
</reference>
<dbReference type="RefSeq" id="WP_073601416.1">
    <property type="nucleotide sequence ID" value="NZ_MRCB01000039.1"/>
</dbReference>
<name>A0A1U7H8Q7_9CYAN</name>
<feature type="domain" description="Core-binding (CB)" evidence="7">
    <location>
        <begin position="1"/>
        <end position="86"/>
    </location>
</feature>
<dbReference type="Pfam" id="PF00589">
    <property type="entry name" value="Phage_integrase"/>
    <property type="match status" value="1"/>
</dbReference>
<evidence type="ECO:0000259" key="6">
    <source>
        <dbReference type="PROSITE" id="PS51898"/>
    </source>
</evidence>
<evidence type="ECO:0000256" key="3">
    <source>
        <dbReference type="ARBA" id="ARBA00023125"/>
    </source>
</evidence>